<dbReference type="Gene3D" id="3.30.870.10">
    <property type="entry name" value="Endonuclease Chain A"/>
    <property type="match status" value="2"/>
</dbReference>
<evidence type="ECO:0000259" key="1">
    <source>
        <dbReference type="PROSITE" id="PS50035"/>
    </source>
</evidence>
<dbReference type="CDD" id="cd09110">
    <property type="entry name" value="PLDc_CLS_1"/>
    <property type="match status" value="1"/>
</dbReference>
<evidence type="ECO:0000313" key="2">
    <source>
        <dbReference type="EMBL" id="KKN29122.1"/>
    </source>
</evidence>
<accession>A0A0F9PWM1</accession>
<dbReference type="SMART" id="SM00155">
    <property type="entry name" value="PLDc"/>
    <property type="match status" value="2"/>
</dbReference>
<organism evidence="2">
    <name type="scientific">marine sediment metagenome</name>
    <dbReference type="NCBI Taxonomy" id="412755"/>
    <lineage>
        <taxon>unclassified sequences</taxon>
        <taxon>metagenomes</taxon>
        <taxon>ecological metagenomes</taxon>
    </lineage>
</organism>
<sequence>MDHKFTGRKQSKTIFQNVPNNAKYVELVHSGEDYFARLKQIIDKAEKEIHLQTYIFENDETGNRIATCLKEAAQRKVKVYVLLDAYGSAALPDSFAQDLAQHGILLRFFSPLFSLNNFYIGRRMHHKIVVVDEKIALIGGINIADKYHGNATTEPWLDYAVQLNCPAAENLQKLCSDYFFKKGSSKKIPPVLHSAGNALVGILQNDWLRQKTEVCDAYTNALIHAEKEIVIVGSYFLPGSRIAKALKEACKRGLKTTVILAGISDVPLVRRATEHLYFSFLNHHMQIYEWNKSVVHGKAAVVDNKWSTVGSFNLNSLSCYGSIEMNVEIHSAEFAETLRAELDKVIRESNEITGKTLRQRAGLINRMANWVSYQMVRTTMLFLTFLPHLRFLKNYRLQQVGDRLNSLKYPMERSIPWDSPKINSSC</sequence>
<dbReference type="InterPro" id="IPR025202">
    <property type="entry name" value="PLD-like_dom"/>
</dbReference>
<feature type="domain" description="PLD phosphodiesterase" evidence="1">
    <location>
        <begin position="291"/>
        <end position="318"/>
    </location>
</feature>
<feature type="domain" description="PLD phosphodiesterase" evidence="1">
    <location>
        <begin position="120"/>
        <end position="147"/>
    </location>
</feature>
<dbReference type="Pfam" id="PF13091">
    <property type="entry name" value="PLDc_2"/>
    <property type="match status" value="2"/>
</dbReference>
<dbReference type="PROSITE" id="PS50035">
    <property type="entry name" value="PLD"/>
    <property type="match status" value="2"/>
</dbReference>
<dbReference type="EMBL" id="LAZR01002508">
    <property type="protein sequence ID" value="KKN29122.1"/>
    <property type="molecule type" value="Genomic_DNA"/>
</dbReference>
<dbReference type="AlphaFoldDB" id="A0A0F9PWM1"/>
<dbReference type="PANTHER" id="PTHR21248">
    <property type="entry name" value="CARDIOLIPIN SYNTHASE"/>
    <property type="match status" value="1"/>
</dbReference>
<dbReference type="GO" id="GO:0032049">
    <property type="term" value="P:cardiolipin biosynthetic process"/>
    <property type="evidence" value="ECO:0007669"/>
    <property type="project" value="UniProtKB-ARBA"/>
</dbReference>
<reference evidence="2" key="1">
    <citation type="journal article" date="2015" name="Nature">
        <title>Complex archaea that bridge the gap between prokaryotes and eukaryotes.</title>
        <authorList>
            <person name="Spang A."/>
            <person name="Saw J.H."/>
            <person name="Jorgensen S.L."/>
            <person name="Zaremba-Niedzwiedzka K."/>
            <person name="Martijn J."/>
            <person name="Lind A.E."/>
            <person name="van Eijk R."/>
            <person name="Schleper C."/>
            <person name="Guy L."/>
            <person name="Ettema T.J."/>
        </authorList>
    </citation>
    <scope>NUCLEOTIDE SEQUENCE</scope>
</reference>
<dbReference type="InterPro" id="IPR001736">
    <property type="entry name" value="PLipase_D/transphosphatidylase"/>
</dbReference>
<comment type="caution">
    <text evidence="2">The sequence shown here is derived from an EMBL/GenBank/DDBJ whole genome shotgun (WGS) entry which is preliminary data.</text>
</comment>
<proteinExistence type="predicted"/>
<protein>
    <recommendedName>
        <fullName evidence="1">PLD phosphodiesterase domain-containing protein</fullName>
    </recommendedName>
</protein>
<dbReference type="PANTHER" id="PTHR21248:SF22">
    <property type="entry name" value="PHOSPHOLIPASE D"/>
    <property type="match status" value="1"/>
</dbReference>
<dbReference type="GO" id="GO:0030572">
    <property type="term" value="F:phosphatidyltransferase activity"/>
    <property type="evidence" value="ECO:0007669"/>
    <property type="project" value="UniProtKB-ARBA"/>
</dbReference>
<dbReference type="SUPFAM" id="SSF56024">
    <property type="entry name" value="Phospholipase D/nuclease"/>
    <property type="match status" value="2"/>
</dbReference>
<gene>
    <name evidence="2" type="ORF">LCGC14_0847280</name>
</gene>
<name>A0A0F9PWM1_9ZZZZ</name>